<evidence type="ECO:0000256" key="1">
    <source>
        <dbReference type="SAM" id="MobiDB-lite"/>
    </source>
</evidence>
<gene>
    <name evidence="2" type="ORF">NPIL_663671</name>
</gene>
<evidence type="ECO:0000313" key="2">
    <source>
        <dbReference type="EMBL" id="GFU45133.1"/>
    </source>
</evidence>
<protein>
    <submittedName>
        <fullName evidence="2">Uncharacterized protein</fullName>
    </submittedName>
</protein>
<keyword evidence="3" id="KW-1185">Reference proteome</keyword>
<name>A0A8X6US96_NEPPI</name>
<evidence type="ECO:0000313" key="3">
    <source>
        <dbReference type="Proteomes" id="UP000887013"/>
    </source>
</evidence>
<dbReference type="EMBL" id="BMAW01132833">
    <property type="protein sequence ID" value="GFU45133.1"/>
    <property type="molecule type" value="Genomic_DNA"/>
</dbReference>
<sequence>MSNYDLPEASLSGFWNAENVNSSSDEGLAEQSAPKKEALGQMGLKESHYEHFPKQDDKFRKVLVPTRRTIQLFRLSRNKGWKGNCISSGQ</sequence>
<dbReference type="AlphaFoldDB" id="A0A8X6US96"/>
<feature type="region of interest" description="Disordered" evidence="1">
    <location>
        <begin position="21"/>
        <end position="45"/>
    </location>
</feature>
<accession>A0A8X6US96</accession>
<organism evidence="2 3">
    <name type="scientific">Nephila pilipes</name>
    <name type="common">Giant wood spider</name>
    <name type="synonym">Nephila maculata</name>
    <dbReference type="NCBI Taxonomy" id="299642"/>
    <lineage>
        <taxon>Eukaryota</taxon>
        <taxon>Metazoa</taxon>
        <taxon>Ecdysozoa</taxon>
        <taxon>Arthropoda</taxon>
        <taxon>Chelicerata</taxon>
        <taxon>Arachnida</taxon>
        <taxon>Araneae</taxon>
        <taxon>Araneomorphae</taxon>
        <taxon>Entelegynae</taxon>
        <taxon>Araneoidea</taxon>
        <taxon>Nephilidae</taxon>
        <taxon>Nephila</taxon>
    </lineage>
</organism>
<dbReference type="Proteomes" id="UP000887013">
    <property type="component" value="Unassembled WGS sequence"/>
</dbReference>
<comment type="caution">
    <text evidence="2">The sequence shown here is derived from an EMBL/GenBank/DDBJ whole genome shotgun (WGS) entry which is preliminary data.</text>
</comment>
<reference evidence="2" key="1">
    <citation type="submission" date="2020-08" db="EMBL/GenBank/DDBJ databases">
        <title>Multicomponent nature underlies the extraordinary mechanical properties of spider dragline silk.</title>
        <authorList>
            <person name="Kono N."/>
            <person name="Nakamura H."/>
            <person name="Mori M."/>
            <person name="Yoshida Y."/>
            <person name="Ohtoshi R."/>
            <person name="Malay A.D."/>
            <person name="Moran D.A.P."/>
            <person name="Tomita M."/>
            <person name="Numata K."/>
            <person name="Arakawa K."/>
        </authorList>
    </citation>
    <scope>NUCLEOTIDE SEQUENCE</scope>
</reference>
<proteinExistence type="predicted"/>